<reference evidence="1" key="1">
    <citation type="submission" date="2021-06" db="EMBL/GenBank/DDBJ databases">
        <authorList>
            <person name="Kallberg Y."/>
            <person name="Tangrot J."/>
            <person name="Rosling A."/>
        </authorList>
    </citation>
    <scope>NUCLEOTIDE SEQUENCE</scope>
    <source>
        <strain evidence="1">FL966</strain>
    </source>
</reference>
<name>A0A9N8ZWM6_9GLOM</name>
<evidence type="ECO:0000313" key="2">
    <source>
        <dbReference type="Proteomes" id="UP000789759"/>
    </source>
</evidence>
<dbReference type="OrthoDB" id="2439137at2759"/>
<comment type="caution">
    <text evidence="1">The sequence shown here is derived from an EMBL/GenBank/DDBJ whole genome shotgun (WGS) entry which is preliminary data.</text>
</comment>
<protein>
    <submittedName>
        <fullName evidence="1">15204_t:CDS:1</fullName>
    </submittedName>
</protein>
<sequence length="195" mass="22740">MYCAGDGKTCQHQCGGIEECVSGCSNFHLPNNLRNGNDIYRCSVRVHSYLQLSYLNSDYQLRNKIEGTHYPSNMINTSILQITRINLTCQVRDQIIINYCADHHTTKTIKGKLLYSLNGTNEKDLNEALSNSRKICDNKKLERFIIREDRRLKDYTGPWTVLHYLVEEILKSKDYVLYYQQLDLSKPENSAEHYY</sequence>
<organism evidence="1 2">
    <name type="scientific">Cetraspora pellucida</name>
    <dbReference type="NCBI Taxonomy" id="1433469"/>
    <lineage>
        <taxon>Eukaryota</taxon>
        <taxon>Fungi</taxon>
        <taxon>Fungi incertae sedis</taxon>
        <taxon>Mucoromycota</taxon>
        <taxon>Glomeromycotina</taxon>
        <taxon>Glomeromycetes</taxon>
        <taxon>Diversisporales</taxon>
        <taxon>Gigasporaceae</taxon>
        <taxon>Cetraspora</taxon>
    </lineage>
</organism>
<dbReference type="AlphaFoldDB" id="A0A9N8ZWM6"/>
<dbReference type="EMBL" id="CAJVQA010001294">
    <property type="protein sequence ID" value="CAG8509324.1"/>
    <property type="molecule type" value="Genomic_DNA"/>
</dbReference>
<proteinExistence type="predicted"/>
<gene>
    <name evidence="1" type="ORF">CPELLU_LOCUS2837</name>
</gene>
<evidence type="ECO:0000313" key="1">
    <source>
        <dbReference type="EMBL" id="CAG8509324.1"/>
    </source>
</evidence>
<accession>A0A9N8ZWM6</accession>
<dbReference type="Proteomes" id="UP000789759">
    <property type="component" value="Unassembled WGS sequence"/>
</dbReference>
<keyword evidence="2" id="KW-1185">Reference proteome</keyword>